<name>A0ABR7MNR0_9BACT</name>
<sequence>MNAYPTLNTERLLLRQPQAHDIPTIVQLANEPTVAHMTLNIPHPYAESDAIYWLNAANQGFASGLHQVFAIELRETNQFIGGIGITVEPRFNRAEAGYWVGKPFWNKGFATEALRAVLAFGFETLELHKIFATHLTENPASGKVMQRAGMHWEAELHQHVRKNEQYLDLMQYQLTRPIYLASSAGPTP</sequence>
<dbReference type="Proteomes" id="UP000622017">
    <property type="component" value="Unassembled WGS sequence"/>
</dbReference>
<organism evidence="2 3">
    <name type="scientific">Hymenobacter citatus</name>
    <dbReference type="NCBI Taxonomy" id="2763506"/>
    <lineage>
        <taxon>Bacteria</taxon>
        <taxon>Pseudomonadati</taxon>
        <taxon>Bacteroidota</taxon>
        <taxon>Cytophagia</taxon>
        <taxon>Cytophagales</taxon>
        <taxon>Hymenobacteraceae</taxon>
        <taxon>Hymenobacter</taxon>
    </lineage>
</organism>
<evidence type="ECO:0000313" key="2">
    <source>
        <dbReference type="EMBL" id="MBC6612712.1"/>
    </source>
</evidence>
<keyword evidence="3" id="KW-1185">Reference proteome</keyword>
<comment type="caution">
    <text evidence="2">The sequence shown here is derived from an EMBL/GenBank/DDBJ whole genome shotgun (WGS) entry which is preliminary data.</text>
</comment>
<dbReference type="RefSeq" id="WP_187320935.1">
    <property type="nucleotide sequence ID" value="NZ_JACSCY010000017.1"/>
</dbReference>
<dbReference type="SUPFAM" id="SSF55729">
    <property type="entry name" value="Acyl-CoA N-acyltransferases (Nat)"/>
    <property type="match status" value="1"/>
</dbReference>
<reference evidence="2 3" key="1">
    <citation type="submission" date="2020-08" db="EMBL/GenBank/DDBJ databases">
        <title>Hymenobacter sp.</title>
        <authorList>
            <person name="Kim M.K."/>
        </authorList>
    </citation>
    <scope>NUCLEOTIDE SEQUENCE [LARGE SCALE GENOMIC DNA]</scope>
    <source>
        <strain evidence="2 3">BT507</strain>
    </source>
</reference>
<evidence type="ECO:0000313" key="3">
    <source>
        <dbReference type="Proteomes" id="UP000622017"/>
    </source>
</evidence>
<dbReference type="InterPro" id="IPR000182">
    <property type="entry name" value="GNAT_dom"/>
</dbReference>
<dbReference type="PROSITE" id="PS51186">
    <property type="entry name" value="GNAT"/>
    <property type="match status" value="1"/>
</dbReference>
<evidence type="ECO:0000259" key="1">
    <source>
        <dbReference type="PROSITE" id="PS51186"/>
    </source>
</evidence>
<dbReference type="InterPro" id="IPR051531">
    <property type="entry name" value="N-acetyltransferase"/>
</dbReference>
<accession>A0ABR7MNR0</accession>
<proteinExistence type="predicted"/>
<dbReference type="InterPro" id="IPR016181">
    <property type="entry name" value="Acyl_CoA_acyltransferase"/>
</dbReference>
<dbReference type="Pfam" id="PF13302">
    <property type="entry name" value="Acetyltransf_3"/>
    <property type="match status" value="1"/>
</dbReference>
<feature type="domain" description="N-acetyltransferase" evidence="1">
    <location>
        <begin position="12"/>
        <end position="175"/>
    </location>
</feature>
<dbReference type="PANTHER" id="PTHR43792">
    <property type="entry name" value="GNAT FAMILY, PUTATIVE (AFU_ORTHOLOGUE AFUA_3G00765)-RELATED-RELATED"/>
    <property type="match status" value="1"/>
</dbReference>
<dbReference type="EMBL" id="JACSCY010000017">
    <property type="protein sequence ID" value="MBC6612712.1"/>
    <property type="molecule type" value="Genomic_DNA"/>
</dbReference>
<dbReference type="Gene3D" id="3.40.630.30">
    <property type="match status" value="1"/>
</dbReference>
<gene>
    <name evidence="2" type="ORF">H8B15_17445</name>
</gene>
<protein>
    <submittedName>
        <fullName evidence="2">GNAT family N-acetyltransferase</fullName>
    </submittedName>
</protein>